<gene>
    <name evidence="1" type="ORF">GOOTI_221_00050</name>
</gene>
<evidence type="ECO:0000313" key="1">
    <source>
        <dbReference type="EMBL" id="GAB36462.1"/>
    </source>
</evidence>
<name>H5TSK4_GORO1</name>
<dbReference type="Proteomes" id="UP000005038">
    <property type="component" value="Unassembled WGS sequence"/>
</dbReference>
<dbReference type="OrthoDB" id="4732285at2"/>
<comment type="caution">
    <text evidence="1">The sequence shown here is derived from an EMBL/GenBank/DDBJ whole genome shotgun (WGS) entry which is preliminary data.</text>
</comment>
<proteinExistence type="predicted"/>
<dbReference type="EMBL" id="BAFB01000221">
    <property type="protein sequence ID" value="GAB36462.1"/>
    <property type="molecule type" value="Genomic_DNA"/>
</dbReference>
<protein>
    <submittedName>
        <fullName evidence="1">Uncharacterized protein</fullName>
    </submittedName>
</protein>
<reference evidence="1" key="1">
    <citation type="submission" date="2012-02" db="EMBL/GenBank/DDBJ databases">
        <title>Whole genome shotgun sequence of Gordonia otitidis NBRC 100426.</title>
        <authorList>
            <person name="Yoshida I."/>
            <person name="Hosoyama A."/>
            <person name="Tsuchikane K."/>
            <person name="Katsumata H."/>
            <person name="Yamazaki S."/>
            <person name="Fujita N."/>
        </authorList>
    </citation>
    <scope>NUCLEOTIDE SEQUENCE [LARGE SCALE GENOMIC DNA]</scope>
    <source>
        <strain evidence="1">NBRC 100426</strain>
    </source>
</reference>
<keyword evidence="2" id="KW-1185">Reference proteome</keyword>
<dbReference type="RefSeq" id="WP_007240643.1">
    <property type="nucleotide sequence ID" value="NZ_BAFB01000221.1"/>
</dbReference>
<sequence>MTLSTEQRWLLAGVGGWEMAECFTSPGRGIDRLMTSMYSASTARRDDRYPAWLEGGFSCGYGRIESHRTVGAVTVVVTKKQLAAFAARLDDDVVRRLRDALAALGTETIRWSDTCFCPDPHCVDNNPGDPLYSDRWHPTDEQYQEHLDFSMRLAASLQRLVLEACALEAPVGQLGLFVTETLGAPQ</sequence>
<dbReference type="STRING" id="1108044.GOOTI_221_00050"/>
<accession>H5TSK4</accession>
<organism evidence="1 2">
    <name type="scientific">Gordonia otitidis (strain DSM 44809 / CCUG 52243 / JCM 12355 / NBRC 100426 / IFM 10032)</name>
    <dbReference type="NCBI Taxonomy" id="1108044"/>
    <lineage>
        <taxon>Bacteria</taxon>
        <taxon>Bacillati</taxon>
        <taxon>Actinomycetota</taxon>
        <taxon>Actinomycetes</taxon>
        <taxon>Mycobacteriales</taxon>
        <taxon>Gordoniaceae</taxon>
        <taxon>Gordonia</taxon>
    </lineage>
</organism>
<dbReference type="AlphaFoldDB" id="H5TSK4"/>
<evidence type="ECO:0000313" key="2">
    <source>
        <dbReference type="Proteomes" id="UP000005038"/>
    </source>
</evidence>